<gene>
    <name evidence="2" type="ORF">SDC9_190017</name>
</gene>
<keyword evidence="1" id="KW-0472">Membrane</keyword>
<accession>A0A645HUC2</accession>
<name>A0A645HUC2_9ZZZZ</name>
<proteinExistence type="predicted"/>
<dbReference type="AlphaFoldDB" id="A0A645HUC2"/>
<evidence type="ECO:0000256" key="1">
    <source>
        <dbReference type="SAM" id="Phobius"/>
    </source>
</evidence>
<comment type="caution">
    <text evidence="2">The sequence shown here is derived from an EMBL/GenBank/DDBJ whole genome shotgun (WGS) entry which is preliminary data.</text>
</comment>
<keyword evidence="1" id="KW-0812">Transmembrane</keyword>
<keyword evidence="1" id="KW-1133">Transmembrane helix</keyword>
<feature type="transmembrane region" description="Helical" evidence="1">
    <location>
        <begin position="12"/>
        <end position="30"/>
    </location>
</feature>
<reference evidence="2" key="1">
    <citation type="submission" date="2019-08" db="EMBL/GenBank/DDBJ databases">
        <authorList>
            <person name="Kucharzyk K."/>
            <person name="Murdoch R.W."/>
            <person name="Higgins S."/>
            <person name="Loffler F."/>
        </authorList>
    </citation>
    <scope>NUCLEOTIDE SEQUENCE</scope>
</reference>
<sequence length="55" mass="6384">MRMNVKIKMREIAIGYLKFYHLFAILLSSLNEHFYFMPSAAKFPLKAALIAASFE</sequence>
<protein>
    <submittedName>
        <fullName evidence="2">Uncharacterized protein</fullName>
    </submittedName>
</protein>
<dbReference type="EMBL" id="VSSQ01100208">
    <property type="protein sequence ID" value="MPN42460.1"/>
    <property type="molecule type" value="Genomic_DNA"/>
</dbReference>
<organism evidence="2">
    <name type="scientific">bioreactor metagenome</name>
    <dbReference type="NCBI Taxonomy" id="1076179"/>
    <lineage>
        <taxon>unclassified sequences</taxon>
        <taxon>metagenomes</taxon>
        <taxon>ecological metagenomes</taxon>
    </lineage>
</organism>
<evidence type="ECO:0000313" key="2">
    <source>
        <dbReference type="EMBL" id="MPN42460.1"/>
    </source>
</evidence>